<dbReference type="PANTHER" id="PTHR24287">
    <property type="entry name" value="P450, PUTATIVE (EUROFUNG)-RELATED"/>
    <property type="match status" value="1"/>
</dbReference>
<dbReference type="PANTHER" id="PTHR24287:SF1">
    <property type="entry name" value="P450, PUTATIVE (EUROFUNG)-RELATED"/>
    <property type="match status" value="1"/>
</dbReference>
<evidence type="ECO:0008006" key="11">
    <source>
        <dbReference type="Google" id="ProtNLM"/>
    </source>
</evidence>
<dbReference type="GO" id="GO:0020037">
    <property type="term" value="F:heme binding"/>
    <property type="evidence" value="ECO:0007669"/>
    <property type="project" value="InterPro"/>
</dbReference>
<comment type="similarity">
    <text evidence="2">Belongs to the cytochrome P450 family.</text>
</comment>
<evidence type="ECO:0000313" key="9">
    <source>
        <dbReference type="EMBL" id="KAH0556965.1"/>
    </source>
</evidence>
<evidence type="ECO:0000256" key="7">
    <source>
        <dbReference type="ARBA" id="ARBA00023033"/>
    </source>
</evidence>
<keyword evidence="4" id="KW-0479">Metal-binding</keyword>
<sequence>MAFGLVPAFLPTLLVLVLLRILYTTVTKARRNAEVREFALANHCEAPPLQKNRLPYGVERLARITTFKGDILDDIIAVNYRENGNTYEFHGLNGAVIGTAEPQNIQTILSLRFNDFELGGKRKRNFAPLLGNGIFTADGPDWEHSRAFLRPQFSREQISDLDATERHVGNLFRALGPVDEGEWTEE</sequence>
<protein>
    <recommendedName>
        <fullName evidence="11">Cytochrome P450</fullName>
    </recommendedName>
</protein>
<keyword evidence="10" id="KW-1185">Reference proteome</keyword>
<evidence type="ECO:0000256" key="2">
    <source>
        <dbReference type="ARBA" id="ARBA00010617"/>
    </source>
</evidence>
<keyword evidence="5" id="KW-0560">Oxidoreductase</keyword>
<reference evidence="9" key="1">
    <citation type="submission" date="2021-03" db="EMBL/GenBank/DDBJ databases">
        <title>Comparative genomics and phylogenomic investigation of the class Geoglossomycetes provide insights into ecological specialization and systematics.</title>
        <authorList>
            <person name="Melie T."/>
            <person name="Pirro S."/>
            <person name="Miller A.N."/>
            <person name="Quandt A."/>
        </authorList>
    </citation>
    <scope>NUCLEOTIDE SEQUENCE</scope>
    <source>
        <strain evidence="9">CAQ_001_2017</strain>
    </source>
</reference>
<keyword evidence="8" id="KW-0472">Membrane</keyword>
<dbReference type="InterPro" id="IPR002974">
    <property type="entry name" value="Cyt_P450_E_CYP52_ascomycetes"/>
</dbReference>
<dbReference type="InterPro" id="IPR036396">
    <property type="entry name" value="Cyt_P450_sf"/>
</dbReference>
<dbReference type="GO" id="GO:0016712">
    <property type="term" value="F:oxidoreductase activity, acting on paired donors, with incorporation or reduction of molecular oxygen, reduced flavin or flavoprotein as one donor, and incorporation of one atom of oxygen"/>
    <property type="evidence" value="ECO:0007669"/>
    <property type="project" value="InterPro"/>
</dbReference>
<evidence type="ECO:0000256" key="5">
    <source>
        <dbReference type="ARBA" id="ARBA00023002"/>
    </source>
</evidence>
<accession>A0A9P8L9J5</accession>
<dbReference type="AlphaFoldDB" id="A0A9P8L9J5"/>
<keyword evidence="8" id="KW-0812">Transmembrane</keyword>
<comment type="cofactor">
    <cofactor evidence="1">
        <name>heme</name>
        <dbReference type="ChEBI" id="CHEBI:30413"/>
    </cofactor>
</comment>
<keyword evidence="3" id="KW-0349">Heme</keyword>
<evidence type="ECO:0000256" key="8">
    <source>
        <dbReference type="SAM" id="Phobius"/>
    </source>
</evidence>
<evidence type="ECO:0000256" key="6">
    <source>
        <dbReference type="ARBA" id="ARBA00023004"/>
    </source>
</evidence>
<evidence type="ECO:0000256" key="3">
    <source>
        <dbReference type="ARBA" id="ARBA00022617"/>
    </source>
</evidence>
<evidence type="ECO:0000313" key="10">
    <source>
        <dbReference type="Proteomes" id="UP000750711"/>
    </source>
</evidence>
<keyword evidence="8" id="KW-1133">Transmembrane helix</keyword>
<keyword evidence="6" id="KW-0408">Iron</keyword>
<organism evidence="9 10">
    <name type="scientific">Trichoglossum hirsutum</name>
    <dbReference type="NCBI Taxonomy" id="265104"/>
    <lineage>
        <taxon>Eukaryota</taxon>
        <taxon>Fungi</taxon>
        <taxon>Dikarya</taxon>
        <taxon>Ascomycota</taxon>
        <taxon>Pezizomycotina</taxon>
        <taxon>Geoglossomycetes</taxon>
        <taxon>Geoglossales</taxon>
        <taxon>Geoglossaceae</taxon>
        <taxon>Trichoglossum</taxon>
    </lineage>
</organism>
<dbReference type="PRINTS" id="PR01239">
    <property type="entry name" value="EP450IICYP52"/>
</dbReference>
<dbReference type="Gene3D" id="1.10.630.10">
    <property type="entry name" value="Cytochrome P450"/>
    <property type="match status" value="1"/>
</dbReference>
<proteinExistence type="inferred from homology"/>
<name>A0A9P8L9J5_9PEZI</name>
<evidence type="ECO:0000256" key="1">
    <source>
        <dbReference type="ARBA" id="ARBA00001971"/>
    </source>
</evidence>
<evidence type="ECO:0000256" key="4">
    <source>
        <dbReference type="ARBA" id="ARBA00022723"/>
    </source>
</evidence>
<feature type="non-terminal residue" evidence="9">
    <location>
        <position position="186"/>
    </location>
</feature>
<feature type="transmembrane region" description="Helical" evidence="8">
    <location>
        <begin position="6"/>
        <end position="23"/>
    </location>
</feature>
<gene>
    <name evidence="9" type="ORF">GP486_005251</name>
</gene>
<keyword evidence="7" id="KW-0503">Monooxygenase</keyword>
<dbReference type="SUPFAM" id="SSF48264">
    <property type="entry name" value="Cytochrome P450"/>
    <property type="match status" value="1"/>
</dbReference>
<dbReference type="Proteomes" id="UP000750711">
    <property type="component" value="Unassembled WGS sequence"/>
</dbReference>
<comment type="caution">
    <text evidence="9">The sequence shown here is derived from an EMBL/GenBank/DDBJ whole genome shotgun (WGS) entry which is preliminary data.</text>
</comment>
<dbReference type="GO" id="GO:0005506">
    <property type="term" value="F:iron ion binding"/>
    <property type="evidence" value="ECO:0007669"/>
    <property type="project" value="InterPro"/>
</dbReference>
<dbReference type="EMBL" id="JAGHQM010000959">
    <property type="protein sequence ID" value="KAH0556965.1"/>
    <property type="molecule type" value="Genomic_DNA"/>
</dbReference>
<dbReference type="InterPro" id="IPR047146">
    <property type="entry name" value="Cyt_P450_E_CYP52_fungi"/>
</dbReference>